<dbReference type="GO" id="GO:0009307">
    <property type="term" value="P:DNA restriction-modification system"/>
    <property type="evidence" value="ECO:0007669"/>
    <property type="project" value="UniProtKB-KW"/>
</dbReference>
<sequence>MKHVLLGDICDIQSGGTPSRSCQDYWKDGDIPWVKISDISGKYIKATEEKISQHGLDNSSAKLFPAGTILYTIFATLGTVGILDVDAATNQAIAGLQLKDKRVVRDFLYYYLESCKSKVNAIGRGVAQNNINMKILRAFEVPLYNVDKQKEIVKKFNVIENLLCQYEHKYNILEQLVKSRFVEMFGGNKYPIQKIGTVAKLQGGYAFKSKDYIDGGIPLVQITNVSKSTLIWEEKNCVPTEYLEKYDDFCLNVGDIVMAMTRPVIKSLDAVKVAILNANDTPCLLNQRVGRFIIDADQLNPIYLMTICQMDEFKQYVELMSGNSLQPNISSKQVEDYEIILPPLNIQKQFADFVALTDKSKLSIQQSIETLQTLKAKLMQDYFG</sequence>
<accession>A0A5D6WKV3</accession>
<feature type="domain" description="Type I restriction modification DNA specificity" evidence="4">
    <location>
        <begin position="4"/>
        <end position="167"/>
    </location>
</feature>
<dbReference type="RefSeq" id="WP_149189817.1">
    <property type="nucleotide sequence ID" value="NZ_VTOZ01000033.1"/>
</dbReference>
<evidence type="ECO:0000256" key="2">
    <source>
        <dbReference type="ARBA" id="ARBA00022747"/>
    </source>
</evidence>
<gene>
    <name evidence="5" type="ORF">FZ041_12575</name>
</gene>
<dbReference type="CDD" id="cd17259">
    <property type="entry name" value="RMtype1_S_StySKI-TRD2-CR2_like"/>
    <property type="match status" value="1"/>
</dbReference>
<dbReference type="Gene3D" id="3.90.220.20">
    <property type="entry name" value="DNA methylase specificity domains"/>
    <property type="match status" value="2"/>
</dbReference>
<keyword evidence="3" id="KW-0238">DNA-binding</keyword>
<comment type="similarity">
    <text evidence="1">Belongs to the type-I restriction system S methylase family.</text>
</comment>
<feature type="domain" description="Type I restriction modification DNA specificity" evidence="4">
    <location>
        <begin position="194"/>
        <end position="365"/>
    </location>
</feature>
<proteinExistence type="inferred from homology"/>
<dbReference type="CDD" id="cd17296">
    <property type="entry name" value="RMtype1_S_MmaC5ORF1169P_TRD1-CR1_like"/>
    <property type="match status" value="1"/>
</dbReference>
<name>A0A5D6WKV3_9FIRM</name>
<dbReference type="InterPro" id="IPR000055">
    <property type="entry name" value="Restrct_endonuc_typeI_TRD"/>
</dbReference>
<evidence type="ECO:0000256" key="3">
    <source>
        <dbReference type="ARBA" id="ARBA00023125"/>
    </source>
</evidence>
<comment type="caution">
    <text evidence="5">The sequence shown here is derived from an EMBL/GenBank/DDBJ whole genome shotgun (WGS) entry which is preliminary data.</text>
</comment>
<reference evidence="5 6" key="1">
    <citation type="submission" date="2019-08" db="EMBL/GenBank/DDBJ databases">
        <title>Selenomonas sp. mPRGC5 and Selenomonas sp. mPRGC8 isolated from ruminal fluid of dairy goat (Capra hircus).</title>
        <authorList>
            <person name="Poothong S."/>
            <person name="Nuengjamnong C."/>
            <person name="Tanasupawat S."/>
        </authorList>
    </citation>
    <scope>NUCLEOTIDE SEQUENCE [LARGE SCALE GENOMIC DNA]</scope>
    <source>
        <strain evidence="6">mPRGC8</strain>
    </source>
</reference>
<evidence type="ECO:0000256" key="1">
    <source>
        <dbReference type="ARBA" id="ARBA00010923"/>
    </source>
</evidence>
<evidence type="ECO:0000259" key="4">
    <source>
        <dbReference type="Pfam" id="PF01420"/>
    </source>
</evidence>
<evidence type="ECO:0000313" key="6">
    <source>
        <dbReference type="Proteomes" id="UP000322783"/>
    </source>
</evidence>
<dbReference type="PANTHER" id="PTHR30408">
    <property type="entry name" value="TYPE-1 RESTRICTION ENZYME ECOKI SPECIFICITY PROTEIN"/>
    <property type="match status" value="1"/>
</dbReference>
<keyword evidence="6" id="KW-1185">Reference proteome</keyword>
<dbReference type="Proteomes" id="UP000322783">
    <property type="component" value="Unassembled WGS sequence"/>
</dbReference>
<dbReference type="PANTHER" id="PTHR30408:SF12">
    <property type="entry name" value="TYPE I RESTRICTION ENZYME MJAVIII SPECIFICITY SUBUNIT"/>
    <property type="match status" value="1"/>
</dbReference>
<dbReference type="InterPro" id="IPR052021">
    <property type="entry name" value="Type-I_RS_S_subunit"/>
</dbReference>
<keyword evidence="2" id="KW-0680">Restriction system</keyword>
<protein>
    <recommendedName>
        <fullName evidence="4">Type I restriction modification DNA specificity domain-containing protein</fullName>
    </recommendedName>
</protein>
<dbReference type="InterPro" id="IPR044946">
    <property type="entry name" value="Restrct_endonuc_typeI_TRD_sf"/>
</dbReference>
<dbReference type="AlphaFoldDB" id="A0A5D6WKV3"/>
<dbReference type="GO" id="GO:0003677">
    <property type="term" value="F:DNA binding"/>
    <property type="evidence" value="ECO:0007669"/>
    <property type="project" value="UniProtKB-KW"/>
</dbReference>
<evidence type="ECO:0000313" key="5">
    <source>
        <dbReference type="EMBL" id="TYZ27054.1"/>
    </source>
</evidence>
<dbReference type="SUPFAM" id="SSF116734">
    <property type="entry name" value="DNA methylase specificity domain"/>
    <property type="match status" value="2"/>
</dbReference>
<organism evidence="5 6">
    <name type="scientific">Selenomonas caprae</name>
    <dbReference type="NCBI Taxonomy" id="2606905"/>
    <lineage>
        <taxon>Bacteria</taxon>
        <taxon>Bacillati</taxon>
        <taxon>Bacillota</taxon>
        <taxon>Negativicutes</taxon>
        <taxon>Selenomonadales</taxon>
        <taxon>Selenomonadaceae</taxon>
        <taxon>Selenomonas</taxon>
    </lineage>
</organism>
<dbReference type="EMBL" id="VTOZ01000033">
    <property type="protein sequence ID" value="TYZ27054.1"/>
    <property type="molecule type" value="Genomic_DNA"/>
</dbReference>
<dbReference type="Pfam" id="PF01420">
    <property type="entry name" value="Methylase_S"/>
    <property type="match status" value="2"/>
</dbReference>